<dbReference type="AlphaFoldDB" id="A0A1D2AGN6"/>
<sequence length="148" mass="15222">QEGSLWGDACVSRRVSRAALAKAAHQEKPAPDMRAWSVPSPSLQTRDRVLHPPQTPPYLAAAKVGHEVVALMALHPGMAERCSGVSNPRIPARPHDKAIGAQPGPGLAGGTTARAAPRPIAGAAHPFPRPSSRAGHGSQDPVGLGGAQ</sequence>
<proteinExistence type="predicted"/>
<name>A0A1D2AGN6_AUXPR</name>
<dbReference type="EMBL" id="GDKF01000265">
    <property type="protein sequence ID" value="JAT78357.1"/>
    <property type="molecule type" value="Transcribed_RNA"/>
</dbReference>
<feature type="region of interest" description="Disordered" evidence="1">
    <location>
        <begin position="85"/>
        <end position="148"/>
    </location>
</feature>
<accession>A0A1D2AGN6</accession>
<evidence type="ECO:0000313" key="2">
    <source>
        <dbReference type="EMBL" id="JAT78357.1"/>
    </source>
</evidence>
<protein>
    <submittedName>
        <fullName evidence="2">Uncharacterized protein</fullName>
    </submittedName>
</protein>
<feature type="region of interest" description="Disordered" evidence="1">
    <location>
        <begin position="22"/>
        <end position="54"/>
    </location>
</feature>
<gene>
    <name evidence="2" type="ORF">g.41066</name>
</gene>
<feature type="compositionally biased region" description="Low complexity" evidence="1">
    <location>
        <begin position="110"/>
        <end position="124"/>
    </location>
</feature>
<feature type="non-terminal residue" evidence="2">
    <location>
        <position position="1"/>
    </location>
</feature>
<reference evidence="2" key="1">
    <citation type="submission" date="2015-08" db="EMBL/GenBank/DDBJ databases">
        <authorList>
            <person name="Babu N.S."/>
            <person name="Beckwith C.J."/>
            <person name="Beseler K.G."/>
            <person name="Brison A."/>
            <person name="Carone J.V."/>
            <person name="Caskin T.P."/>
            <person name="Diamond M."/>
            <person name="Durham M.E."/>
            <person name="Foxe J.M."/>
            <person name="Go M."/>
            <person name="Henderson B.A."/>
            <person name="Jones I.B."/>
            <person name="McGettigan J.A."/>
            <person name="Micheletti S.J."/>
            <person name="Nasrallah M.E."/>
            <person name="Ortiz D."/>
            <person name="Piller C.R."/>
            <person name="Privatt S.R."/>
            <person name="Schneider S.L."/>
            <person name="Sharp S."/>
            <person name="Smith T.C."/>
            <person name="Stanton J.D."/>
            <person name="Ullery H.E."/>
            <person name="Wilson R.J."/>
            <person name="Serrano M.G."/>
            <person name="Buck G."/>
            <person name="Lee V."/>
            <person name="Wang Y."/>
            <person name="Carvalho R."/>
            <person name="Voegtly L."/>
            <person name="Shi R."/>
            <person name="Duckworth R."/>
            <person name="Johnson A."/>
            <person name="Loviza R."/>
            <person name="Walstead R."/>
            <person name="Shah Z."/>
            <person name="Kiflezghi M."/>
            <person name="Wade K."/>
            <person name="Ball S.L."/>
            <person name="Bradley K.W."/>
            <person name="Asai D.J."/>
            <person name="Bowman C.A."/>
            <person name="Russell D.A."/>
            <person name="Pope W.H."/>
            <person name="Jacobs-Sera D."/>
            <person name="Hendrix R.W."/>
            <person name="Hatfull G.F."/>
        </authorList>
    </citation>
    <scope>NUCLEOTIDE SEQUENCE</scope>
</reference>
<evidence type="ECO:0000256" key="1">
    <source>
        <dbReference type="SAM" id="MobiDB-lite"/>
    </source>
</evidence>
<organism evidence="2">
    <name type="scientific">Auxenochlorella protothecoides</name>
    <name type="common">Green microalga</name>
    <name type="synonym">Chlorella protothecoides</name>
    <dbReference type="NCBI Taxonomy" id="3075"/>
    <lineage>
        <taxon>Eukaryota</taxon>
        <taxon>Viridiplantae</taxon>
        <taxon>Chlorophyta</taxon>
        <taxon>core chlorophytes</taxon>
        <taxon>Trebouxiophyceae</taxon>
        <taxon>Chlorellales</taxon>
        <taxon>Chlorellaceae</taxon>
        <taxon>Auxenochlorella</taxon>
    </lineage>
</organism>